<keyword evidence="2" id="KW-0732">Signal</keyword>
<dbReference type="Pfam" id="PF07589">
    <property type="entry name" value="PEP-CTERM"/>
    <property type="match status" value="1"/>
</dbReference>
<evidence type="ECO:0000259" key="3">
    <source>
        <dbReference type="Pfam" id="PF07589"/>
    </source>
</evidence>
<evidence type="ECO:0000313" key="4">
    <source>
        <dbReference type="EMBL" id="MYM91172.1"/>
    </source>
</evidence>
<feature type="chain" id="PRO_5032503262" evidence="2">
    <location>
        <begin position="25"/>
        <end position="185"/>
    </location>
</feature>
<organism evidence="4 5">
    <name type="scientific">Duganella vulcania</name>
    <dbReference type="NCBI Taxonomy" id="2692166"/>
    <lineage>
        <taxon>Bacteria</taxon>
        <taxon>Pseudomonadati</taxon>
        <taxon>Pseudomonadota</taxon>
        <taxon>Betaproteobacteria</taxon>
        <taxon>Burkholderiales</taxon>
        <taxon>Oxalobacteraceae</taxon>
        <taxon>Telluria group</taxon>
        <taxon>Duganella</taxon>
    </lineage>
</organism>
<keyword evidence="1" id="KW-0812">Transmembrane</keyword>
<dbReference type="NCBIfam" id="TIGR02595">
    <property type="entry name" value="PEP_CTERM"/>
    <property type="match status" value="1"/>
</dbReference>
<feature type="domain" description="Ice-binding protein C-terminal" evidence="3">
    <location>
        <begin position="159"/>
        <end position="183"/>
    </location>
</feature>
<keyword evidence="1" id="KW-0472">Membrane</keyword>
<proteinExistence type="predicted"/>
<dbReference type="AlphaFoldDB" id="A0A845GCK5"/>
<dbReference type="Proteomes" id="UP000470302">
    <property type="component" value="Unassembled WGS sequence"/>
</dbReference>
<dbReference type="RefSeq" id="WP_161099851.1">
    <property type="nucleotide sequence ID" value="NZ_WWCW01000173.1"/>
</dbReference>
<sequence length="185" mass="19490">MKKLKFVRALMFFVAVAAAGIAGAAEQHQVVNVTGIQSYDVEGTPGNAVIDLNLGALAQVTSVSWNFDITAHDPSWLSEMQVSFTSSSGDGVVFTASGTDESGSEHQEGSVNLNDLGLAFNVGADGKLHLEFSEAYKDLPGQADGQWDAGSFTIGYVSAVPEPSTYAMMMLGLLAVGAVARRRQR</sequence>
<evidence type="ECO:0000313" key="5">
    <source>
        <dbReference type="Proteomes" id="UP000470302"/>
    </source>
</evidence>
<feature type="signal peptide" evidence="2">
    <location>
        <begin position="1"/>
        <end position="24"/>
    </location>
</feature>
<comment type="caution">
    <text evidence="4">The sequence shown here is derived from an EMBL/GenBank/DDBJ whole genome shotgun (WGS) entry which is preliminary data.</text>
</comment>
<protein>
    <submittedName>
        <fullName evidence="4">PEP-CTERM sorting domain-containing protein</fullName>
    </submittedName>
</protein>
<reference evidence="4 5" key="1">
    <citation type="submission" date="2020-01" db="EMBL/GenBank/DDBJ databases">
        <title>Novel species isolated from a subtropical stream in China.</title>
        <authorList>
            <person name="Lu H."/>
        </authorList>
    </citation>
    <scope>NUCLEOTIDE SEQUENCE [LARGE SCALE GENOMIC DNA]</scope>
    <source>
        <strain evidence="4 5">FT82W</strain>
    </source>
</reference>
<keyword evidence="1" id="KW-1133">Transmembrane helix</keyword>
<evidence type="ECO:0000256" key="2">
    <source>
        <dbReference type="SAM" id="SignalP"/>
    </source>
</evidence>
<evidence type="ECO:0000256" key="1">
    <source>
        <dbReference type="SAM" id="Phobius"/>
    </source>
</evidence>
<accession>A0A845GCK5</accession>
<feature type="transmembrane region" description="Helical" evidence="1">
    <location>
        <begin position="163"/>
        <end position="180"/>
    </location>
</feature>
<name>A0A845GCK5_9BURK</name>
<dbReference type="EMBL" id="WWCW01000173">
    <property type="protein sequence ID" value="MYM91172.1"/>
    <property type="molecule type" value="Genomic_DNA"/>
</dbReference>
<dbReference type="InterPro" id="IPR013424">
    <property type="entry name" value="Ice-binding_C"/>
</dbReference>
<gene>
    <name evidence="4" type="ORF">GTP91_28855</name>
</gene>